<dbReference type="AlphaFoldDB" id="A0A4R0IS63"/>
<feature type="domain" description="NAD-dependent epimerase/dehydratase" evidence="2">
    <location>
        <begin position="79"/>
        <end position="285"/>
    </location>
</feature>
<gene>
    <name evidence="3" type="ORF">E0H75_41500</name>
</gene>
<accession>A0A4R0IS63</accession>
<evidence type="ECO:0000259" key="2">
    <source>
        <dbReference type="Pfam" id="PF01370"/>
    </source>
</evidence>
<dbReference type="InterPro" id="IPR036291">
    <property type="entry name" value="NAD(P)-bd_dom_sf"/>
</dbReference>
<feature type="region of interest" description="Disordered" evidence="1">
    <location>
        <begin position="1"/>
        <end position="25"/>
    </location>
</feature>
<feature type="region of interest" description="Disordered" evidence="1">
    <location>
        <begin position="49"/>
        <end position="72"/>
    </location>
</feature>
<name>A0A4R0IS63_9ACTN</name>
<dbReference type="EMBL" id="SJKD01000017">
    <property type="protein sequence ID" value="TCC35264.1"/>
    <property type="molecule type" value="Genomic_DNA"/>
</dbReference>
<dbReference type="InterPro" id="IPR001509">
    <property type="entry name" value="Epimerase_deHydtase"/>
</dbReference>
<reference evidence="3 4" key="1">
    <citation type="submission" date="2019-02" db="EMBL/GenBank/DDBJ databases">
        <title>Kribbella capetownensis sp. nov. and Kribbella speibonae sp. nov., isolated from soil.</title>
        <authorList>
            <person name="Curtis S.M."/>
            <person name="Norton I."/>
            <person name="Everest G.J."/>
            <person name="Meyers P.R."/>
        </authorList>
    </citation>
    <scope>NUCLEOTIDE SEQUENCE [LARGE SCALE GENOMIC DNA]</scope>
    <source>
        <strain evidence="3 4">YM53</strain>
    </source>
</reference>
<dbReference type="OrthoDB" id="8205493at2"/>
<dbReference type="Pfam" id="PF01370">
    <property type="entry name" value="Epimerase"/>
    <property type="match status" value="1"/>
</dbReference>
<proteinExistence type="predicted"/>
<keyword evidence="4" id="KW-1185">Reference proteome</keyword>
<feature type="compositionally biased region" description="Basic and acidic residues" evidence="1">
    <location>
        <begin position="56"/>
        <end position="66"/>
    </location>
</feature>
<protein>
    <submittedName>
        <fullName evidence="3">NAD-dependent epimerase/dehydratase family protein</fullName>
    </submittedName>
</protein>
<evidence type="ECO:0000313" key="3">
    <source>
        <dbReference type="EMBL" id="TCC35264.1"/>
    </source>
</evidence>
<evidence type="ECO:0000313" key="4">
    <source>
        <dbReference type="Proteomes" id="UP000293342"/>
    </source>
</evidence>
<comment type="caution">
    <text evidence="3">The sequence shown here is derived from an EMBL/GenBank/DDBJ whole genome shotgun (WGS) entry which is preliminary data.</text>
</comment>
<dbReference type="Proteomes" id="UP000293342">
    <property type="component" value="Unassembled WGS sequence"/>
</dbReference>
<feature type="compositionally biased region" description="Basic residues" evidence="1">
    <location>
        <begin position="14"/>
        <end position="25"/>
    </location>
</feature>
<dbReference type="Gene3D" id="3.40.50.720">
    <property type="entry name" value="NAD(P)-binding Rossmann-like Domain"/>
    <property type="match status" value="1"/>
</dbReference>
<dbReference type="SUPFAM" id="SSF51735">
    <property type="entry name" value="NAD(P)-binding Rossmann-fold domains"/>
    <property type="match status" value="1"/>
</dbReference>
<organism evidence="3 4">
    <name type="scientific">Kribbella capetownensis</name>
    <dbReference type="NCBI Taxonomy" id="1572659"/>
    <lineage>
        <taxon>Bacteria</taxon>
        <taxon>Bacillati</taxon>
        <taxon>Actinomycetota</taxon>
        <taxon>Actinomycetes</taxon>
        <taxon>Propionibacteriales</taxon>
        <taxon>Kribbellaceae</taxon>
        <taxon>Kribbella</taxon>
    </lineage>
</organism>
<sequence length="381" mass="41717">MGRRDAHPVGARLDRHHPWRDQRRKPVHDLRCLRSGDFLRPVRSAAPLPAAVPRRGRPDVNADPNRDQGMTAPRHVIFGTGAIGLALFNALRRRGETARLVNRSGHARVPDEVEVIGGDARDPDFTTTVAKGARVVYQTLNPPYTEWTAQFPALQAGVLTAAEASGARLVSVENVYMYGRPAGHTFTENHTYDAHTKKGQLRGRMARELLAAHIAGRVEVAIGRASDYFGPRGGAQSNLGDRVFPAALAGKTASVLGDPDQPHTYTYIPDIGEGLAVLGEHPDAPGQVWHLPNDPDTRSTRQLVDLIYQHAGQPHTKLRAMPSLVLRALGLFNPAVRELTEMQYLFEEPFVVDSTKIANKLGVHATPIDQALIDTLTTYRG</sequence>
<evidence type="ECO:0000256" key="1">
    <source>
        <dbReference type="SAM" id="MobiDB-lite"/>
    </source>
</evidence>